<feature type="domain" description="WSC" evidence="9">
    <location>
        <begin position="1150"/>
        <end position="1242"/>
    </location>
</feature>
<keyword evidence="6" id="KW-0325">Glycoprotein</keyword>
<gene>
    <name evidence="10" type="ORF">K444DRAFT_384319</name>
</gene>
<keyword evidence="2" id="KW-0812">Transmembrane</keyword>
<dbReference type="PANTHER" id="PTHR24269:SF16">
    <property type="entry name" value="PROTEIN SLG1"/>
    <property type="match status" value="1"/>
</dbReference>
<dbReference type="PROSITE" id="PS51212">
    <property type="entry name" value="WSC"/>
    <property type="match status" value="3"/>
</dbReference>
<feature type="domain" description="WSC" evidence="9">
    <location>
        <begin position="931"/>
        <end position="1024"/>
    </location>
</feature>
<evidence type="ECO:0000256" key="8">
    <source>
        <dbReference type="SAM" id="SignalP"/>
    </source>
</evidence>
<evidence type="ECO:0000256" key="4">
    <source>
        <dbReference type="ARBA" id="ARBA00022989"/>
    </source>
</evidence>
<dbReference type="Pfam" id="PF01822">
    <property type="entry name" value="WSC"/>
    <property type="match status" value="3"/>
</dbReference>
<dbReference type="GeneID" id="36580448"/>
<comment type="subcellular location">
    <subcellularLocation>
        <location evidence="1">Membrane</location>
        <topology evidence="1">Single-pass membrane protein</topology>
    </subcellularLocation>
</comment>
<sequence>MWPKLFLLLALVPTFVHSLAATDEIQDADPAQSGYMGNHNMHPATVGSAIFGQLWKNFYGNNKEKWYAKPLVYTPPGGSQLVFLASTLNIIRTVDAVNGTLLNQRTVQPPFLQSDIGCTDIPDYIGIVGTPIIDPNTNTVFFFSKGYKNGASNGGVANGIYQFYAVDILTLQDKPGFPILVDGRPADNDNTRYFIGGTVLQRPSLTLINGYVVGAFGGHCDLFNYTGMLVSISTLPWVGVASIYAMEASPGAPPVQPDIMVQKGGKAGIWASGMGIATDSGRIYIATGNGIGHANGDVAASGRTPLSTLDEVVGNFAVSSNGKITLSDYFEPYEYVSMDAGDRDLGSAGVMLLDPTTFSGAGISRMAVTIGKNGKAYVLDANNLGGFKQGSGGTDNVIQTIISAGAVFGGPGSYPLEGGYIYFTPVGYPTVAYKMGLDSAGKPVFTQVGATAANAAGRVGIGIPTVTTYKDQPGTGILWISDPSAGLQAFNAVPVNGVLTQINIPATGGLNKFQRPAFGDARLYTSDSNGHVICLGSPVALPLNCSTPVDFGDVSIGSTATRTINCTALIAISSINGCTTGKKEFQCSNATLPKGALSAGQTFSFPVTWNLTQAAINDAQNASYGIVLPGVAGTNLDIYTTNVPAKYSNDLPISLTGNTVSQDPFLTINPPEVDFGGIVVGSQASQSGLDAAVILSNVGAQSLKFLGSAWTGSIMPGDGPIVWNNITNGYLGNGFSSSSLPNVGDILATGASISVPLNFLVSSTGAYTTFVQFWTTGGNKNVLLTGSASTAPIANISVSTVEGGWDYSNPVVMDFGNAAAGSTTSRYIQICNSGGSSLTITKSKPPIQQELLAPNSNTDLHEGQVVPINSCAKGQVSIVAAPLGVNRLDHSVSDVWILNTDDVTFGVHDVAVQANIVTRQVGPLLANGSAEYLYLGCYSDGSGRQLQKQYNIASNENGVCQTTCFNAGYKFAGTEYHTECWCGNKPPAASRYTADSLKKCAFSCPGDTSQACGGDGTYISVYYDRTKYTPGLDSIPPPVSSSSSVLTSTSTSISSASLPTVSTSSSTDLPVSPGSSVSSSASSSAVFTPSSTDLTSSSSSAVSPFSSSISSIPTTSSSTFSIVPGTSTTPTSASTAPKPTGPTNLPTIGAYSYIGCYTEATTGRALTGKAYYNNSMTIEMCYAQCTGFAWFGLEYRRECFCGNSLQTGSAVSTSGNTCSLTCLGDGTELCGGSSRLSMYNNLSPVGGSSLSSSVSSTTSPSSSSSSSVPPSTIASQSPSESNPTSTTSSTQSSTTSIPAVTSTSTTLATTTKPTSTATVVRGFSPAGCFADPAGGPYTGHNLPKLFSNDSMTPDLCISSALARLSATPATTYAYVGLEYGRECYAGSVAPTPEPTSLAGTKVCTMTCKGDAKQSCGGPNMYNLWVATTATITGTASSQWQSAPAVSTVA</sequence>
<reference evidence="10 11" key="1">
    <citation type="submission" date="2016-04" db="EMBL/GenBank/DDBJ databases">
        <title>A degradative enzymes factory behind the ericoid mycorrhizal symbiosis.</title>
        <authorList>
            <consortium name="DOE Joint Genome Institute"/>
            <person name="Martino E."/>
            <person name="Morin E."/>
            <person name="Grelet G."/>
            <person name="Kuo A."/>
            <person name="Kohler A."/>
            <person name="Daghino S."/>
            <person name="Barry K."/>
            <person name="Choi C."/>
            <person name="Cichocki N."/>
            <person name="Clum A."/>
            <person name="Copeland A."/>
            <person name="Hainaut M."/>
            <person name="Haridas S."/>
            <person name="Labutti K."/>
            <person name="Lindquist E."/>
            <person name="Lipzen A."/>
            <person name="Khouja H.-R."/>
            <person name="Murat C."/>
            <person name="Ohm R."/>
            <person name="Olson A."/>
            <person name="Spatafora J."/>
            <person name="Veneault-Fourrey C."/>
            <person name="Henrissat B."/>
            <person name="Grigoriev I."/>
            <person name="Martin F."/>
            <person name="Perotto S."/>
        </authorList>
    </citation>
    <scope>NUCLEOTIDE SEQUENCE [LARGE SCALE GENOMIC DNA]</scope>
    <source>
        <strain evidence="10 11">E</strain>
    </source>
</reference>
<dbReference type="RefSeq" id="XP_024737865.1">
    <property type="nucleotide sequence ID" value="XM_024872367.1"/>
</dbReference>
<dbReference type="OrthoDB" id="5985073at2759"/>
<dbReference type="InterPro" id="IPR051836">
    <property type="entry name" value="Kremen_rcpt"/>
</dbReference>
<evidence type="ECO:0000256" key="2">
    <source>
        <dbReference type="ARBA" id="ARBA00022692"/>
    </source>
</evidence>
<evidence type="ECO:0000313" key="11">
    <source>
        <dbReference type="Proteomes" id="UP000235371"/>
    </source>
</evidence>
<dbReference type="PANTHER" id="PTHR24269">
    <property type="entry name" value="KREMEN PROTEIN"/>
    <property type="match status" value="1"/>
</dbReference>
<dbReference type="Proteomes" id="UP000235371">
    <property type="component" value="Unassembled WGS sequence"/>
</dbReference>
<protein>
    <submittedName>
        <fullName evidence="10">WSC-domain-containing protein</fullName>
    </submittedName>
</protein>
<feature type="chain" id="PRO_5014463581" evidence="8">
    <location>
        <begin position="22"/>
        <end position="1449"/>
    </location>
</feature>
<feature type="region of interest" description="Disordered" evidence="7">
    <location>
        <begin position="1250"/>
        <end position="1315"/>
    </location>
</feature>
<evidence type="ECO:0000256" key="7">
    <source>
        <dbReference type="SAM" id="MobiDB-lite"/>
    </source>
</evidence>
<accession>A0A2J6TD68</accession>
<feature type="domain" description="WSC" evidence="9">
    <location>
        <begin position="1322"/>
        <end position="1427"/>
    </location>
</feature>
<keyword evidence="5" id="KW-0472">Membrane</keyword>
<organism evidence="10 11">
    <name type="scientific">Hyaloscypha bicolor E</name>
    <dbReference type="NCBI Taxonomy" id="1095630"/>
    <lineage>
        <taxon>Eukaryota</taxon>
        <taxon>Fungi</taxon>
        <taxon>Dikarya</taxon>
        <taxon>Ascomycota</taxon>
        <taxon>Pezizomycotina</taxon>
        <taxon>Leotiomycetes</taxon>
        <taxon>Helotiales</taxon>
        <taxon>Hyaloscyphaceae</taxon>
        <taxon>Hyaloscypha</taxon>
        <taxon>Hyaloscypha bicolor</taxon>
    </lineage>
</organism>
<dbReference type="STRING" id="1095630.A0A2J6TD68"/>
<dbReference type="EMBL" id="KZ613787">
    <property type="protein sequence ID" value="PMD60961.1"/>
    <property type="molecule type" value="Genomic_DNA"/>
</dbReference>
<dbReference type="InterPro" id="IPR002889">
    <property type="entry name" value="WSC_carb-bd"/>
</dbReference>
<name>A0A2J6TD68_9HELO</name>
<dbReference type="SMART" id="SM00321">
    <property type="entry name" value="WSC"/>
    <property type="match status" value="3"/>
</dbReference>
<evidence type="ECO:0000259" key="9">
    <source>
        <dbReference type="PROSITE" id="PS51212"/>
    </source>
</evidence>
<dbReference type="InParanoid" id="A0A2J6TD68"/>
<keyword evidence="4" id="KW-1133">Transmembrane helix</keyword>
<evidence type="ECO:0000313" key="10">
    <source>
        <dbReference type="EMBL" id="PMD60961.1"/>
    </source>
</evidence>
<feature type="region of interest" description="Disordered" evidence="7">
    <location>
        <begin position="1055"/>
        <end position="1141"/>
    </location>
</feature>
<keyword evidence="11" id="KW-1185">Reference proteome</keyword>
<evidence type="ECO:0000256" key="3">
    <source>
        <dbReference type="ARBA" id="ARBA00022729"/>
    </source>
</evidence>
<evidence type="ECO:0000256" key="6">
    <source>
        <dbReference type="ARBA" id="ARBA00023180"/>
    </source>
</evidence>
<feature type="signal peptide" evidence="8">
    <location>
        <begin position="1"/>
        <end position="21"/>
    </location>
</feature>
<evidence type="ECO:0000256" key="5">
    <source>
        <dbReference type="ARBA" id="ARBA00023136"/>
    </source>
</evidence>
<proteinExistence type="predicted"/>
<keyword evidence="3 8" id="KW-0732">Signal</keyword>
<evidence type="ECO:0000256" key="1">
    <source>
        <dbReference type="ARBA" id="ARBA00004167"/>
    </source>
</evidence>
<dbReference type="GO" id="GO:0005886">
    <property type="term" value="C:plasma membrane"/>
    <property type="evidence" value="ECO:0007669"/>
    <property type="project" value="TreeGrafter"/>
</dbReference>